<dbReference type="SUPFAM" id="SSF158745">
    <property type="entry name" value="LanC-like"/>
    <property type="match status" value="1"/>
</dbReference>
<dbReference type="InterPro" id="IPR007822">
    <property type="entry name" value="LANC-like"/>
</dbReference>
<dbReference type="HOGENOM" id="CLU_049438_0_0_11"/>
<reference evidence="2 4" key="2">
    <citation type="journal article" date="2016" name="Appl. Microbiol. Biotechnol.">
        <title>Exploiting the genome sequence of Streptomyces nodosus for enhanced antibiotic production.</title>
        <authorList>
            <person name="Sweeney P."/>
            <person name="Murphy C.D."/>
            <person name="Caffrey P."/>
        </authorList>
    </citation>
    <scope>NUCLEOTIDE SEQUENCE [LARGE SCALE GENOMIC DNA]</scope>
    <source>
        <strain evidence="2 4">ATCC 14899</strain>
    </source>
</reference>
<evidence type="ECO:0000256" key="1">
    <source>
        <dbReference type="PIRSR" id="PIRSR607822-1"/>
    </source>
</evidence>
<feature type="binding site" evidence="1">
    <location>
        <position position="302"/>
    </location>
    <ligand>
        <name>Zn(2+)</name>
        <dbReference type="ChEBI" id="CHEBI:29105"/>
    </ligand>
</feature>
<keyword evidence="4" id="KW-1185">Reference proteome</keyword>
<evidence type="ECO:0000313" key="2">
    <source>
        <dbReference type="EMBL" id="AJE44535.1"/>
    </source>
</evidence>
<dbReference type="OrthoDB" id="1882482at2"/>
<proteinExistence type="predicted"/>
<gene>
    <name evidence="3" type="ORF">CP978_26360</name>
    <name evidence="2" type="ORF">SNOD_26050</name>
</gene>
<dbReference type="RefSeq" id="WP_052454294.1">
    <property type="nucleotide sequence ID" value="NZ_CP009313.1"/>
</dbReference>
<dbReference type="EMBL" id="CP009313">
    <property type="protein sequence ID" value="AJE44535.1"/>
    <property type="molecule type" value="Genomic_DNA"/>
</dbReference>
<dbReference type="CDD" id="cd04793">
    <property type="entry name" value="LanC"/>
    <property type="match status" value="1"/>
</dbReference>
<keyword evidence="1" id="KW-0862">Zinc</keyword>
<evidence type="ECO:0000313" key="5">
    <source>
        <dbReference type="Proteomes" id="UP000325763"/>
    </source>
</evidence>
<protein>
    <submittedName>
        <fullName evidence="2">Lanthionine synthase</fullName>
    </submittedName>
    <submittedName>
        <fullName evidence="3">Lanthionine synthetase</fullName>
    </submittedName>
</protein>
<feature type="binding site" evidence="1">
    <location>
        <position position="301"/>
    </location>
    <ligand>
        <name>Zn(2+)</name>
        <dbReference type="ChEBI" id="CHEBI:29105"/>
    </ligand>
</feature>
<dbReference type="GO" id="GO:0046872">
    <property type="term" value="F:metal ion binding"/>
    <property type="evidence" value="ECO:0007669"/>
    <property type="project" value="UniProtKB-KW"/>
</dbReference>
<accession>A0A0B5DTE6</accession>
<name>A0A0B5DTE6_9ACTN</name>
<reference evidence="4" key="1">
    <citation type="submission" date="2014-09" db="EMBL/GenBank/DDBJ databases">
        <title>Sequence of the Streptomyces nodosus genome.</title>
        <authorList>
            <person name="Sweeney P."/>
            <person name="Stephens N."/>
            <person name="Murphy C."/>
            <person name="Caffrey P."/>
        </authorList>
    </citation>
    <scope>NUCLEOTIDE SEQUENCE [LARGE SCALE GENOMIC DNA]</scope>
    <source>
        <strain evidence="4">ATCC 14899</strain>
    </source>
</reference>
<sequence length="380" mass="40395">MRHDDLGGGLAGTALYEMVVAHTCSTWTAARAAAQAATAQPLAGHPDEAGLYRGVPAVAYALHFAKRSASWRTLADLDAETTAIVAARLNAAQRRMDSGHAPRMAEYDLISGLTGLGAYLLRRERQAALERILRYLVRLLTEPLTVAGHRVPGWWTADGPRGLPEDGLFSTGHANFGIAHGITGPIALLALSSRAGITVDGQEQALDEGITLLTTWAQPSNDGSIGWPEVLALHDFLNGPVIGSEPGRPSWCYGAPGIGRALQLAGLVRRNGRARQFAEHVVLGSVTDHRRLSQLEDTTLCHGWAGLLLTCDRIAADAMTPSIATELPVLRSYLDAALARHEIPKNAGLLSGKAGVLLTLHTLGAPRPADLGWETCLLLN</sequence>
<dbReference type="KEGG" id="snq:CP978_26360"/>
<dbReference type="GO" id="GO:0031179">
    <property type="term" value="P:peptide modification"/>
    <property type="evidence" value="ECO:0007669"/>
    <property type="project" value="InterPro"/>
</dbReference>
<evidence type="ECO:0000313" key="4">
    <source>
        <dbReference type="Proteomes" id="UP000031526"/>
    </source>
</evidence>
<dbReference type="Pfam" id="PF05147">
    <property type="entry name" value="LANC_like"/>
    <property type="match status" value="1"/>
</dbReference>
<dbReference type="PRINTS" id="PR01955">
    <property type="entry name" value="LANCFRANKIA"/>
</dbReference>
<reference evidence="3 5" key="3">
    <citation type="submission" date="2017-09" db="EMBL/GenBank/DDBJ databases">
        <title>Streptomyces genome completion.</title>
        <authorList>
            <person name="Lee N."/>
            <person name="Cho B.-K."/>
        </authorList>
    </citation>
    <scope>NUCLEOTIDE SEQUENCE [LARGE SCALE GENOMIC DNA]</scope>
    <source>
        <strain evidence="3 5">ATCC 14899</strain>
    </source>
</reference>
<dbReference type="SMART" id="SM01260">
    <property type="entry name" value="LANC_like"/>
    <property type="match status" value="1"/>
</dbReference>
<organism evidence="2 4">
    <name type="scientific">Streptomyces nodosus</name>
    <dbReference type="NCBI Taxonomy" id="40318"/>
    <lineage>
        <taxon>Bacteria</taxon>
        <taxon>Bacillati</taxon>
        <taxon>Actinomycetota</taxon>
        <taxon>Actinomycetes</taxon>
        <taxon>Kitasatosporales</taxon>
        <taxon>Streptomycetaceae</taxon>
        <taxon>Streptomyces</taxon>
    </lineage>
</organism>
<dbReference type="AlphaFoldDB" id="A0A0B5DTE6"/>
<dbReference type="Proteomes" id="UP000031526">
    <property type="component" value="Chromosome"/>
</dbReference>
<dbReference type="Gene3D" id="1.50.10.20">
    <property type="match status" value="1"/>
</dbReference>
<evidence type="ECO:0000313" key="3">
    <source>
        <dbReference type="EMBL" id="QEV41610.1"/>
    </source>
</evidence>
<dbReference type="EMBL" id="CP023747">
    <property type="protein sequence ID" value="QEV41610.1"/>
    <property type="molecule type" value="Genomic_DNA"/>
</dbReference>
<feature type="binding site" evidence="1">
    <location>
        <position position="252"/>
    </location>
    <ligand>
        <name>Zn(2+)</name>
        <dbReference type="ChEBI" id="CHEBI:29105"/>
    </ligand>
</feature>
<dbReference type="PRINTS" id="PR01950">
    <property type="entry name" value="LANCSUPER"/>
</dbReference>
<keyword evidence="1" id="KW-0479">Metal-binding</keyword>
<dbReference type="Proteomes" id="UP000325763">
    <property type="component" value="Chromosome"/>
</dbReference>
<dbReference type="STRING" id="40318.SNOD_26050"/>
<dbReference type="InterPro" id="IPR033889">
    <property type="entry name" value="LanC"/>
</dbReference>